<dbReference type="InterPro" id="IPR009737">
    <property type="entry name" value="Aim32/Apd1-like"/>
</dbReference>
<reference evidence="4 5" key="1">
    <citation type="submission" date="2018-10" db="EMBL/GenBank/DDBJ databases">
        <title>Fifty Aureobasidium pullulans genomes reveal a recombining polyextremotolerant generalist.</title>
        <authorList>
            <person name="Gostincar C."/>
            <person name="Turk M."/>
            <person name="Zajc J."/>
            <person name="Gunde-Cimerman N."/>
        </authorList>
    </citation>
    <scope>NUCLEOTIDE SEQUENCE [LARGE SCALE GENOMIC DNA]</scope>
    <source>
        <strain evidence="4 5">EXF-9785</strain>
    </source>
</reference>
<feature type="region of interest" description="Disordered" evidence="3">
    <location>
        <begin position="138"/>
        <end position="169"/>
    </location>
</feature>
<evidence type="ECO:0000313" key="5">
    <source>
        <dbReference type="Proteomes" id="UP000308953"/>
    </source>
</evidence>
<dbReference type="CDD" id="cd03062">
    <property type="entry name" value="TRX_Fd_Sucrase"/>
    <property type="match status" value="1"/>
</dbReference>
<dbReference type="Pfam" id="PF06999">
    <property type="entry name" value="Suc_Fer-like"/>
    <property type="match status" value="1"/>
</dbReference>
<evidence type="ECO:0000256" key="1">
    <source>
        <dbReference type="ARBA" id="ARBA00038208"/>
    </source>
</evidence>
<evidence type="ECO:0000256" key="3">
    <source>
        <dbReference type="SAM" id="MobiDB-lite"/>
    </source>
</evidence>
<protein>
    <recommendedName>
        <fullName evidence="2">Altered inheritance of mitochondria protein 32</fullName>
    </recommendedName>
</protein>
<dbReference type="EMBL" id="QZAV01000192">
    <property type="protein sequence ID" value="THX35940.1"/>
    <property type="molecule type" value="Genomic_DNA"/>
</dbReference>
<dbReference type="PANTHER" id="PTHR31902:SF7">
    <property type="entry name" value="ALTERED INHERITANCE OF MITOCHONDRIA PROTEIN 32"/>
    <property type="match status" value="1"/>
</dbReference>
<comment type="similarity">
    <text evidence="1">Belongs to the AIM32 family.</text>
</comment>
<sequence>MWPSHTMGLIIRGARIASRIPRTQLWALQQRSASRATYTVPIAQPPPTHEHWNIPTLDECPSPTCQCRETPPGLDIDRESKLNGTMPTYAEQVLISTGRTDWKSRIQEDEDSVLVNQLNKMIGPKGKFSDPYHNVSITNSSIPPTPFEDAEPSTQPAQKANTVPAAKPGSDPDIVPQNNPNTAPASAFLFPSFQYVPSIPTDDSGVEAFVKAFVLPPSLHASHERLTRAQKNTLLHEPEMRKSFPGARPVHEIVVLICGHGGRDERCGKLGPVLQAEFEEKLERQNIPIIRGAPPHDTEQPDYTIQEYQPAARVAQISHIGGHKWAGNVIVYIPPTFKTNPLAGCGIWYGRVEPQHVEGIVGKTLIDGKVIKTHFRGGIREGGEILRLDD</sequence>
<dbReference type="SUPFAM" id="SSF52833">
    <property type="entry name" value="Thioredoxin-like"/>
    <property type="match status" value="1"/>
</dbReference>
<feature type="compositionally biased region" description="Polar residues" evidence="3">
    <location>
        <begin position="152"/>
        <end position="161"/>
    </location>
</feature>
<organism evidence="4 5">
    <name type="scientific">Aureobasidium pullulans</name>
    <name type="common">Black yeast</name>
    <name type="synonym">Pullularia pullulans</name>
    <dbReference type="NCBI Taxonomy" id="5580"/>
    <lineage>
        <taxon>Eukaryota</taxon>
        <taxon>Fungi</taxon>
        <taxon>Dikarya</taxon>
        <taxon>Ascomycota</taxon>
        <taxon>Pezizomycotina</taxon>
        <taxon>Dothideomycetes</taxon>
        <taxon>Dothideomycetidae</taxon>
        <taxon>Dothideales</taxon>
        <taxon>Saccotheciaceae</taxon>
        <taxon>Aureobasidium</taxon>
    </lineage>
</organism>
<evidence type="ECO:0000256" key="2">
    <source>
        <dbReference type="ARBA" id="ARBA00040895"/>
    </source>
</evidence>
<comment type="caution">
    <text evidence="4">The sequence shown here is derived from an EMBL/GenBank/DDBJ whole genome shotgun (WGS) entry which is preliminary data.</text>
</comment>
<dbReference type="InterPro" id="IPR036249">
    <property type="entry name" value="Thioredoxin-like_sf"/>
</dbReference>
<dbReference type="Gene3D" id="3.40.30.10">
    <property type="entry name" value="Glutaredoxin"/>
    <property type="match status" value="1"/>
</dbReference>
<accession>A0A4S8W5X5</accession>
<dbReference type="PANTHER" id="PTHR31902">
    <property type="entry name" value="ACTIN PATCHES DISTAL PROTEIN 1"/>
    <property type="match status" value="1"/>
</dbReference>
<gene>
    <name evidence="4" type="ORF">D6D10_07084</name>
</gene>
<proteinExistence type="inferred from homology"/>
<dbReference type="Proteomes" id="UP000308953">
    <property type="component" value="Unassembled WGS sequence"/>
</dbReference>
<name>A0A4S8W5X5_AURPU</name>
<dbReference type="AlphaFoldDB" id="A0A4S8W5X5"/>
<evidence type="ECO:0000313" key="4">
    <source>
        <dbReference type="EMBL" id="THX35940.1"/>
    </source>
</evidence>